<dbReference type="InterPro" id="IPR050834">
    <property type="entry name" value="Glycosyltransf_2"/>
</dbReference>
<dbReference type="Pfam" id="PF00535">
    <property type="entry name" value="Glycos_transf_2"/>
    <property type="match status" value="1"/>
</dbReference>
<dbReference type="PANTHER" id="PTHR43685:SF2">
    <property type="entry name" value="GLYCOSYLTRANSFERASE 2-LIKE DOMAIN-CONTAINING PROTEIN"/>
    <property type="match status" value="1"/>
</dbReference>
<dbReference type="EMBL" id="FNQC01000001">
    <property type="protein sequence ID" value="SDY41556.1"/>
    <property type="molecule type" value="Genomic_DNA"/>
</dbReference>
<accession>A0A1H3JNR2</accession>
<gene>
    <name evidence="3" type="ORF">SAMN05444412_10185</name>
</gene>
<dbReference type="InterPro" id="IPR029044">
    <property type="entry name" value="Nucleotide-diphossugar_trans"/>
</dbReference>
<dbReference type="SUPFAM" id="SSF53448">
    <property type="entry name" value="Nucleotide-diphospho-sugar transferases"/>
    <property type="match status" value="1"/>
</dbReference>
<dbReference type="Proteomes" id="UP000199663">
    <property type="component" value="Unassembled WGS sequence"/>
</dbReference>
<evidence type="ECO:0000313" key="3">
    <source>
        <dbReference type="EMBL" id="SDY41556.1"/>
    </source>
</evidence>
<dbReference type="CDD" id="cd00761">
    <property type="entry name" value="Glyco_tranf_GTA_type"/>
    <property type="match status" value="1"/>
</dbReference>
<evidence type="ECO:0000313" key="4">
    <source>
        <dbReference type="Proteomes" id="UP000199663"/>
    </source>
</evidence>
<comment type="caution">
    <text evidence="3">The sequence shown here is derived from an EMBL/GenBank/DDBJ whole genome shotgun (WGS) entry which is preliminary data.</text>
</comment>
<proteinExistence type="predicted"/>
<protein>
    <submittedName>
        <fullName evidence="3">Glycosyltransferase involved in cell wall bisynthesis</fullName>
    </submittedName>
</protein>
<dbReference type="Gene3D" id="3.90.550.10">
    <property type="entry name" value="Spore Coat Polysaccharide Biosynthesis Protein SpsA, Chain A"/>
    <property type="match status" value="1"/>
</dbReference>
<dbReference type="InterPro" id="IPR001173">
    <property type="entry name" value="Glyco_trans_2-like"/>
</dbReference>
<organism evidence="3 4">
    <name type="scientific">Rhodonellum ikkaensis</name>
    <dbReference type="NCBI Taxonomy" id="336829"/>
    <lineage>
        <taxon>Bacteria</taxon>
        <taxon>Pseudomonadati</taxon>
        <taxon>Bacteroidota</taxon>
        <taxon>Cytophagia</taxon>
        <taxon>Cytophagales</taxon>
        <taxon>Cytophagaceae</taxon>
        <taxon>Rhodonellum</taxon>
    </lineage>
</organism>
<feature type="domain" description="Glycosyltransferase 2-like" evidence="2">
    <location>
        <begin position="6"/>
        <end position="131"/>
    </location>
</feature>
<evidence type="ECO:0000256" key="1">
    <source>
        <dbReference type="SAM" id="MobiDB-lite"/>
    </source>
</evidence>
<dbReference type="RefSeq" id="WP_019595871.1">
    <property type="nucleotide sequence ID" value="NZ_FNQC01000001.1"/>
</dbReference>
<keyword evidence="4" id="KW-1185">Reference proteome</keyword>
<feature type="region of interest" description="Disordered" evidence="1">
    <location>
        <begin position="314"/>
        <end position="336"/>
    </location>
</feature>
<name>A0A1H3JNR2_9BACT</name>
<dbReference type="PANTHER" id="PTHR43685">
    <property type="entry name" value="GLYCOSYLTRANSFERASE"/>
    <property type="match status" value="1"/>
</dbReference>
<sequence length="336" mass="39359">MKDKVSIIIPCYNYGEFLTETLASLIHQSHENWEAIVIDDGSTDNTESIILPLLKKDSRIVFFKQINKGVSAARNLGLQYVSGDFVQFLDADDLLSPEKLSLQLDYFRQNPSVDICYTDNHYFQNGQPDVWFPDQEMEGKKWMPHFFGKGVEAIQALIRNNIAVSSSPLIRNNIIQKSNGFPEEVAHTEDWQFWFDCAFNGACIHYFSHPDAFSLIRVHKKSVSQDMQIMRYGELNLRNWVGKKIEESSFSKEEKKRLMEENENRKLALFKYIMYHGPLLDPSHLMKMAKLWDWPTVISFYFKALNFRRKTINKQHAKNRRHHTVQCQQPDVERNN</sequence>
<evidence type="ECO:0000259" key="2">
    <source>
        <dbReference type="Pfam" id="PF00535"/>
    </source>
</evidence>
<reference evidence="3 4" key="1">
    <citation type="submission" date="2016-10" db="EMBL/GenBank/DDBJ databases">
        <authorList>
            <person name="Varghese N."/>
            <person name="Submissions S."/>
        </authorList>
    </citation>
    <scope>NUCLEOTIDE SEQUENCE [LARGE SCALE GENOMIC DNA]</scope>
    <source>
        <strain evidence="3 4">DSM 17997</strain>
    </source>
</reference>
<feature type="compositionally biased region" description="Basic residues" evidence="1">
    <location>
        <begin position="314"/>
        <end position="324"/>
    </location>
</feature>